<comment type="caution">
    <text evidence="2">The sequence shown here is derived from an EMBL/GenBank/DDBJ whole genome shotgun (WGS) entry which is preliminary data.</text>
</comment>
<keyword evidence="1" id="KW-1133">Transmembrane helix</keyword>
<evidence type="ECO:0000256" key="1">
    <source>
        <dbReference type="SAM" id="Phobius"/>
    </source>
</evidence>
<gene>
    <name evidence="2" type="ORF">LCGC14_2008620</name>
</gene>
<protein>
    <submittedName>
        <fullName evidence="2">Uncharacterized protein</fullName>
    </submittedName>
</protein>
<sequence>MEVPRSRIEIDDTGKEYISLPSSMGPIFEVRIYKKKNGKWQRDPETFAFLLGIGMPAISAVWLIGGIRLQNLTLSLIGMLISYVFMWSLYYIKTTIKIV</sequence>
<dbReference type="AlphaFoldDB" id="A0A0F9F0Y7"/>
<evidence type="ECO:0000313" key="2">
    <source>
        <dbReference type="EMBL" id="KKL80058.1"/>
    </source>
</evidence>
<organism evidence="2">
    <name type="scientific">marine sediment metagenome</name>
    <dbReference type="NCBI Taxonomy" id="412755"/>
    <lineage>
        <taxon>unclassified sequences</taxon>
        <taxon>metagenomes</taxon>
        <taxon>ecological metagenomes</taxon>
    </lineage>
</organism>
<reference evidence="2" key="1">
    <citation type="journal article" date="2015" name="Nature">
        <title>Complex archaea that bridge the gap between prokaryotes and eukaryotes.</title>
        <authorList>
            <person name="Spang A."/>
            <person name="Saw J.H."/>
            <person name="Jorgensen S.L."/>
            <person name="Zaremba-Niedzwiedzka K."/>
            <person name="Martijn J."/>
            <person name="Lind A.E."/>
            <person name="van Eijk R."/>
            <person name="Schleper C."/>
            <person name="Guy L."/>
            <person name="Ettema T.J."/>
        </authorList>
    </citation>
    <scope>NUCLEOTIDE SEQUENCE</scope>
</reference>
<keyword evidence="1" id="KW-0812">Transmembrane</keyword>
<name>A0A0F9F0Y7_9ZZZZ</name>
<accession>A0A0F9F0Y7</accession>
<dbReference type="EMBL" id="LAZR01022972">
    <property type="protein sequence ID" value="KKL80058.1"/>
    <property type="molecule type" value="Genomic_DNA"/>
</dbReference>
<feature type="transmembrane region" description="Helical" evidence="1">
    <location>
        <begin position="46"/>
        <end position="67"/>
    </location>
</feature>
<feature type="transmembrane region" description="Helical" evidence="1">
    <location>
        <begin position="73"/>
        <end position="92"/>
    </location>
</feature>
<proteinExistence type="predicted"/>
<keyword evidence="1" id="KW-0472">Membrane</keyword>